<keyword evidence="2" id="KW-1185">Reference proteome</keyword>
<dbReference type="EMBL" id="KN419739">
    <property type="protein sequence ID" value="KHG21823.1"/>
    <property type="molecule type" value="Genomic_DNA"/>
</dbReference>
<sequence>MEFQSHLQLHQVFPHSIFLPFLYTAIQRDSLDLEQESPKSRLSIWNIP</sequence>
<evidence type="ECO:0000313" key="2">
    <source>
        <dbReference type="Proteomes" id="UP000032142"/>
    </source>
</evidence>
<evidence type="ECO:0000313" key="1">
    <source>
        <dbReference type="EMBL" id="KHG21823.1"/>
    </source>
</evidence>
<name>A0A0B0P549_GOSAR</name>
<accession>A0A0B0P549</accession>
<proteinExistence type="predicted"/>
<dbReference type="Proteomes" id="UP000032142">
    <property type="component" value="Unassembled WGS sequence"/>
</dbReference>
<protein>
    <submittedName>
        <fullName evidence="1">Uncharacterized protein</fullName>
    </submittedName>
</protein>
<gene>
    <name evidence="1" type="ORF">F383_26684</name>
</gene>
<organism evidence="1 2">
    <name type="scientific">Gossypium arboreum</name>
    <name type="common">Tree cotton</name>
    <name type="synonym">Gossypium nanking</name>
    <dbReference type="NCBI Taxonomy" id="29729"/>
    <lineage>
        <taxon>Eukaryota</taxon>
        <taxon>Viridiplantae</taxon>
        <taxon>Streptophyta</taxon>
        <taxon>Embryophyta</taxon>
        <taxon>Tracheophyta</taxon>
        <taxon>Spermatophyta</taxon>
        <taxon>Magnoliopsida</taxon>
        <taxon>eudicotyledons</taxon>
        <taxon>Gunneridae</taxon>
        <taxon>Pentapetalae</taxon>
        <taxon>rosids</taxon>
        <taxon>malvids</taxon>
        <taxon>Malvales</taxon>
        <taxon>Malvaceae</taxon>
        <taxon>Malvoideae</taxon>
        <taxon>Gossypium</taxon>
    </lineage>
</organism>
<reference evidence="2" key="1">
    <citation type="submission" date="2014-09" db="EMBL/GenBank/DDBJ databases">
        <authorList>
            <person name="Mudge J."/>
            <person name="Ramaraj T."/>
            <person name="Lindquist I.E."/>
            <person name="Bharti A.K."/>
            <person name="Sundararajan A."/>
            <person name="Cameron C.T."/>
            <person name="Woodward J.E."/>
            <person name="May G.D."/>
            <person name="Brubaker C."/>
            <person name="Broadhvest J."/>
            <person name="Wilkins T.A."/>
        </authorList>
    </citation>
    <scope>NUCLEOTIDE SEQUENCE</scope>
    <source>
        <strain evidence="2">cv. AKA8401</strain>
    </source>
</reference>
<dbReference type="AlphaFoldDB" id="A0A0B0P549"/>